<sequence length="200" mass="23097">MSTEAIFEAMKKRRSIYGISKEAVTSDERIQEIVEQVVLHTPSAFNSQTARIIILFGDKHDQLWDYTTNILKEIVPADSFEPTQQKMDSFKAGYGTILFFEDEAVIRGMQDQFQAYQDKFPVWSQQANGMHQYLIWTLLEAEGYGASLQHYNPLIDEKIKAEWDIPESWTLIAQMPFGKPTAPAGDKEFKPLEERIRTLR</sequence>
<dbReference type="InterPro" id="IPR033877">
    <property type="entry name" value="Frm2/Hbn1"/>
</dbReference>
<organism evidence="2 3">
    <name type="scientific">Paenibacillus wenxiniae</name>
    <dbReference type="NCBI Taxonomy" id="1636843"/>
    <lineage>
        <taxon>Bacteria</taxon>
        <taxon>Bacillati</taxon>
        <taxon>Bacillota</taxon>
        <taxon>Bacilli</taxon>
        <taxon>Bacillales</taxon>
        <taxon>Paenibacillaceae</taxon>
        <taxon>Paenibacillus</taxon>
    </lineage>
</organism>
<name>A0ABW4RLN1_9BACL</name>
<evidence type="ECO:0000313" key="2">
    <source>
        <dbReference type="EMBL" id="MFD1887161.1"/>
    </source>
</evidence>
<dbReference type="Pfam" id="PF00881">
    <property type="entry name" value="Nitroreductase"/>
    <property type="match status" value="1"/>
</dbReference>
<evidence type="ECO:0000313" key="3">
    <source>
        <dbReference type="Proteomes" id="UP001597233"/>
    </source>
</evidence>
<dbReference type="Proteomes" id="UP001597233">
    <property type="component" value="Unassembled WGS sequence"/>
</dbReference>
<dbReference type="PANTHER" id="PTHR43035">
    <property type="entry name" value="FATTY ACID REPRESSION MUTANT PROTEIN 2-RELATED"/>
    <property type="match status" value="1"/>
</dbReference>
<dbReference type="PANTHER" id="PTHR43035:SF1">
    <property type="entry name" value="FATTY ACID REPRESSION MUTANT PROTEIN 2-RELATED"/>
    <property type="match status" value="1"/>
</dbReference>
<accession>A0ABW4RLN1</accession>
<keyword evidence="3" id="KW-1185">Reference proteome</keyword>
<dbReference type="Gene3D" id="3.40.109.10">
    <property type="entry name" value="NADH Oxidase"/>
    <property type="match status" value="1"/>
</dbReference>
<proteinExistence type="predicted"/>
<dbReference type="CDD" id="cd02140">
    <property type="entry name" value="Frm2-like"/>
    <property type="match status" value="1"/>
</dbReference>
<dbReference type="EMBL" id="JBHUEH010000023">
    <property type="protein sequence ID" value="MFD1887161.1"/>
    <property type="molecule type" value="Genomic_DNA"/>
</dbReference>
<feature type="domain" description="Nitroreductase" evidence="1">
    <location>
        <begin position="11"/>
        <end position="179"/>
    </location>
</feature>
<gene>
    <name evidence="2" type="ORF">ACFSC9_16840</name>
</gene>
<dbReference type="InterPro" id="IPR000415">
    <property type="entry name" value="Nitroreductase-like"/>
</dbReference>
<evidence type="ECO:0000259" key="1">
    <source>
        <dbReference type="Pfam" id="PF00881"/>
    </source>
</evidence>
<dbReference type="SUPFAM" id="SSF55469">
    <property type="entry name" value="FMN-dependent nitroreductase-like"/>
    <property type="match status" value="1"/>
</dbReference>
<dbReference type="RefSeq" id="WP_347327324.1">
    <property type="nucleotide sequence ID" value="NZ_JBCGUH010000025.1"/>
</dbReference>
<comment type="caution">
    <text evidence="2">The sequence shown here is derived from an EMBL/GenBank/DDBJ whole genome shotgun (WGS) entry which is preliminary data.</text>
</comment>
<dbReference type="InterPro" id="IPR029479">
    <property type="entry name" value="Nitroreductase"/>
</dbReference>
<reference evidence="3" key="1">
    <citation type="journal article" date="2019" name="Int. J. Syst. Evol. Microbiol.">
        <title>The Global Catalogue of Microorganisms (GCM) 10K type strain sequencing project: providing services to taxonomists for standard genome sequencing and annotation.</title>
        <authorList>
            <consortium name="The Broad Institute Genomics Platform"/>
            <consortium name="The Broad Institute Genome Sequencing Center for Infectious Disease"/>
            <person name="Wu L."/>
            <person name="Ma J."/>
        </authorList>
    </citation>
    <scope>NUCLEOTIDE SEQUENCE [LARGE SCALE GENOMIC DNA]</scope>
    <source>
        <strain evidence="3">CCUG 54950</strain>
    </source>
</reference>
<protein>
    <submittedName>
        <fullName evidence="2">Nitroreductase family protein</fullName>
    </submittedName>
</protein>